<evidence type="ECO:0000256" key="3">
    <source>
        <dbReference type="ARBA" id="ARBA00019618"/>
    </source>
</evidence>
<evidence type="ECO:0000256" key="8">
    <source>
        <dbReference type="ARBA" id="ARBA00023242"/>
    </source>
</evidence>
<dbReference type="Pfam" id="PF06333">
    <property type="entry name" value="Med13_C"/>
    <property type="match status" value="1"/>
</dbReference>
<feature type="compositionally biased region" description="Polar residues" evidence="12">
    <location>
        <begin position="934"/>
        <end position="971"/>
    </location>
</feature>
<dbReference type="GeneID" id="27900289"/>
<evidence type="ECO:0000256" key="5">
    <source>
        <dbReference type="ARBA" id="ARBA00023015"/>
    </source>
</evidence>
<feature type="region of interest" description="Disordered" evidence="12">
    <location>
        <begin position="291"/>
        <end position="355"/>
    </location>
</feature>
<evidence type="ECO:0000259" key="13">
    <source>
        <dbReference type="Pfam" id="PF06333"/>
    </source>
</evidence>
<dbReference type="PANTHER" id="PTHR48249">
    <property type="entry name" value="MEDIATOR OF RNA POLYMERASE II TRANSCRIPTION SUBUNIT 13"/>
    <property type="match status" value="1"/>
</dbReference>
<feature type="region of interest" description="Disordered" evidence="12">
    <location>
        <begin position="930"/>
        <end position="981"/>
    </location>
</feature>
<dbReference type="RefSeq" id="XP_016764438.1">
    <property type="nucleotide sequence ID" value="XM_016903152.1"/>
</dbReference>
<keyword evidence="6 11" id="KW-0010">Activator</keyword>
<dbReference type="InterPro" id="IPR009401">
    <property type="entry name" value="Med13_C"/>
</dbReference>
<comment type="function">
    <text evidence="9 11">Component of the SRB8-11 complex. The SRB8-11 complex is a regulatory module of the Mediator complex which is itself involved in regulation of basal and activated RNA polymerase II-dependent transcription. The SRB8-11 complex may be involved in the transcriptional repression of a subset of genes regulated by Mediator. It may inhibit the association of the Mediator complex with RNA polymerase II to form the holoenzyme complex.</text>
</comment>
<evidence type="ECO:0000256" key="10">
    <source>
        <dbReference type="ARBA" id="ARBA00032008"/>
    </source>
</evidence>
<dbReference type="Pfam" id="PF18296">
    <property type="entry name" value="MID_MedPIWI"/>
    <property type="match status" value="1"/>
</dbReference>
<dbReference type="eggNOG" id="KOG3600">
    <property type="taxonomic scope" value="Eukaryota"/>
</dbReference>
<organism evidence="15 16">
    <name type="scientific">Sphaerulina musiva (strain SO2202)</name>
    <name type="common">Poplar stem canker fungus</name>
    <name type="synonym">Septoria musiva</name>
    <dbReference type="NCBI Taxonomy" id="692275"/>
    <lineage>
        <taxon>Eukaryota</taxon>
        <taxon>Fungi</taxon>
        <taxon>Dikarya</taxon>
        <taxon>Ascomycota</taxon>
        <taxon>Pezizomycotina</taxon>
        <taxon>Dothideomycetes</taxon>
        <taxon>Dothideomycetidae</taxon>
        <taxon>Mycosphaerellales</taxon>
        <taxon>Mycosphaerellaceae</taxon>
        <taxon>Sphaerulina</taxon>
    </lineage>
</organism>
<dbReference type="OMA" id="DRCTLFG"/>
<protein>
    <recommendedName>
        <fullName evidence="3 11">Mediator of RNA polymerase II transcription subunit 13</fullName>
    </recommendedName>
    <alternativeName>
        <fullName evidence="10 11">Mediator complex subunit 13</fullName>
    </alternativeName>
</protein>
<dbReference type="Proteomes" id="UP000016931">
    <property type="component" value="Unassembled WGS sequence"/>
</dbReference>
<evidence type="ECO:0000313" key="15">
    <source>
        <dbReference type="EMBL" id="EMF16317.1"/>
    </source>
</evidence>
<name>N1QJ49_SPHMS</name>
<keyword evidence="16" id="KW-1185">Reference proteome</keyword>
<gene>
    <name evidence="15" type="ORF">SEPMUDRAFT_145599</name>
</gene>
<evidence type="ECO:0000259" key="14">
    <source>
        <dbReference type="Pfam" id="PF18296"/>
    </source>
</evidence>
<feature type="region of interest" description="Disordered" evidence="12">
    <location>
        <begin position="51"/>
        <end position="80"/>
    </location>
</feature>
<dbReference type="OrthoDB" id="103819at2759"/>
<evidence type="ECO:0000256" key="4">
    <source>
        <dbReference type="ARBA" id="ARBA00022491"/>
    </source>
</evidence>
<feature type="compositionally biased region" description="Polar residues" evidence="12">
    <location>
        <begin position="226"/>
        <end position="235"/>
    </location>
</feature>
<dbReference type="GO" id="GO:0003713">
    <property type="term" value="F:transcription coactivator activity"/>
    <property type="evidence" value="ECO:0007669"/>
    <property type="project" value="TreeGrafter"/>
</dbReference>
<comment type="subcellular location">
    <subcellularLocation>
        <location evidence="1 11">Nucleus</location>
    </subcellularLocation>
</comment>
<dbReference type="AlphaFoldDB" id="N1QJ49"/>
<dbReference type="GO" id="GO:0016592">
    <property type="term" value="C:mediator complex"/>
    <property type="evidence" value="ECO:0007669"/>
    <property type="project" value="InterPro"/>
</dbReference>
<comment type="similarity">
    <text evidence="2 11">Belongs to the Mediator complex subunit 13 family.</text>
</comment>
<evidence type="ECO:0000256" key="1">
    <source>
        <dbReference type="ARBA" id="ARBA00004123"/>
    </source>
</evidence>
<dbReference type="GO" id="GO:0045944">
    <property type="term" value="P:positive regulation of transcription by RNA polymerase II"/>
    <property type="evidence" value="ECO:0007669"/>
    <property type="project" value="TreeGrafter"/>
</dbReference>
<keyword evidence="7 11" id="KW-0804">Transcription</keyword>
<evidence type="ECO:0000256" key="11">
    <source>
        <dbReference type="RuleBase" id="RU364134"/>
    </source>
</evidence>
<feature type="domain" description="Mediator complex subunit Med13 C-terminal" evidence="13">
    <location>
        <begin position="773"/>
        <end position="1106"/>
    </location>
</feature>
<keyword evidence="4 11" id="KW-0678">Repressor</keyword>
<evidence type="ECO:0000256" key="12">
    <source>
        <dbReference type="SAM" id="MobiDB-lite"/>
    </source>
</evidence>
<feature type="compositionally biased region" description="Acidic residues" evidence="12">
    <location>
        <begin position="295"/>
        <end position="312"/>
    </location>
</feature>
<dbReference type="EMBL" id="KB456260">
    <property type="protein sequence ID" value="EMF16317.1"/>
    <property type="molecule type" value="Genomic_DNA"/>
</dbReference>
<evidence type="ECO:0000313" key="16">
    <source>
        <dbReference type="Proteomes" id="UP000016931"/>
    </source>
</evidence>
<accession>N1QJ49</accession>
<dbReference type="InterPro" id="IPR041285">
    <property type="entry name" value="MID_MedPIWI"/>
</dbReference>
<proteinExistence type="inferred from homology"/>
<comment type="subunit">
    <text evidence="11">Component of the SRB8-11 complex, which itself associates with the Mediator complex.</text>
</comment>
<sequence length="1124" mass="120655">MVISPSFAQRSVDHHSTMAGIYPTPPDGFAPGQPSALNSVVTPLATQPELNSSVAEAYAPNDELQPKAASRPAPSNEPGDHELAQEELFADDGGMAFGDAEIDDAEFDFFDEPDDGFVEHQAAQDSNMPDVSTYEDTEVLEAVSNLAQDEEGNHDPPVGIPPVLMPQQGLNDPTPMPMDTESDGLQSQEPAGNINPPIEHQPSLVHRPLSPFGIRERLLPPPVPASHSQPQSGSCGSRHDRRSSSFTPITFRDGVSATLQYGSVPKPQNVAQIDATGGSMGIGLHALQKKHRPFDDDDDSDADTISDSEEERDVTTTGDVRIVEPPPPLPWESKKRKRHGIPQAELLTSGPPTSAWLDEYEDEKKDGSPSVDTLLKVLLESTSPAVNLDLQATLTAEKALCDTGLPSAAAQPEALETLTGTVASIETAYSLTKSDLVCVAQIVSEQSVTANPHVSAMRRRFDDARDAVDDATSVTIPRYIRDRLSRAIRLACPEAAYCDLADLALAKDAPARQATVPGKIPQGQPRPPQRLDNIPTGPDMFPLPAPYIRLHRGTDTWELLPACIPFWEPLGLGPAAGPKHLRAFCVFPFNEDLQRLVDQFLRDVGTAYESCKLGTHIHLRNVSELEQDNFKDGLAPVELSEDASLESVLRAYAATCTDLGKALSSILPGEERAIVVYILNPFTGRDAQQHLCACFWMLFQAHRERTSKSPLEQDNSDIFLQILPMNMVASFDAFVPLDARKMSVLAREVYDRCPPTSAPLLSDISAPLPNLAAPTVELASTAPKRLGFQLASEAPGDLLYEGSILHLAYAHSSDGMWLTACWIDSTGKHQSSSSFGLAGRTFAEVAHDVWEFTRTIMAARQVSWRVFIVAPGADLDPSAVQCWRSVAARPRSHPVCVTLLSTQEDPFLQLYRPCESSCYGGGGGSNAEVGVLTPASTPQGATFTSSPDVSGHTSNAPPTPAASETANSLPTDGTGDSDAHLMDMTDETWGVLLSTKLLSDHHASSSSRMAHGVLFQRGPASMPDSEHTDTGDKLPSLGVNLHWTIQVKSQGGVDEGSAKQAELTLRDVLRMYRGLTTLTNARSLIRSAAAAAGTGKSILPVHVAMATMGAEGLVGLAPVVDDIS</sequence>
<dbReference type="PANTHER" id="PTHR48249:SF3">
    <property type="entry name" value="MEDIATOR OF RNA POLYMERASE II TRANSCRIPTION SUBUNIT 13"/>
    <property type="match status" value="1"/>
</dbReference>
<evidence type="ECO:0000256" key="9">
    <source>
        <dbReference type="ARBA" id="ARBA00025661"/>
    </source>
</evidence>
<dbReference type="InterPro" id="IPR051139">
    <property type="entry name" value="Mediator_complx_sub13"/>
</dbReference>
<dbReference type="HOGENOM" id="CLU_002210_1_0_1"/>
<keyword evidence="5 11" id="KW-0805">Transcription regulation</keyword>
<reference evidence="15 16" key="1">
    <citation type="journal article" date="2012" name="PLoS Pathog.">
        <title>Diverse lifestyles and strategies of plant pathogenesis encoded in the genomes of eighteen Dothideomycetes fungi.</title>
        <authorList>
            <person name="Ohm R.A."/>
            <person name="Feau N."/>
            <person name="Henrissat B."/>
            <person name="Schoch C.L."/>
            <person name="Horwitz B.A."/>
            <person name="Barry K.W."/>
            <person name="Condon B.J."/>
            <person name="Copeland A.C."/>
            <person name="Dhillon B."/>
            <person name="Glaser F."/>
            <person name="Hesse C.N."/>
            <person name="Kosti I."/>
            <person name="LaButti K."/>
            <person name="Lindquist E.A."/>
            <person name="Lucas S."/>
            <person name="Salamov A.A."/>
            <person name="Bradshaw R.E."/>
            <person name="Ciuffetti L."/>
            <person name="Hamelin R.C."/>
            <person name="Kema G.H.J."/>
            <person name="Lawrence C."/>
            <person name="Scott J.A."/>
            <person name="Spatafora J.W."/>
            <person name="Turgeon B.G."/>
            <person name="de Wit P.J.G.M."/>
            <person name="Zhong S."/>
            <person name="Goodwin S.B."/>
            <person name="Grigoriev I.V."/>
        </authorList>
    </citation>
    <scope>NUCLEOTIDE SEQUENCE [LARGE SCALE GENOMIC DNA]</scope>
    <source>
        <strain evidence="15 16">SO2202</strain>
    </source>
</reference>
<feature type="region of interest" description="Disordered" evidence="12">
    <location>
        <begin position="148"/>
        <end position="249"/>
    </location>
</feature>
<keyword evidence="8 11" id="KW-0539">Nucleus</keyword>
<evidence type="ECO:0000256" key="6">
    <source>
        <dbReference type="ARBA" id="ARBA00023159"/>
    </source>
</evidence>
<evidence type="ECO:0000256" key="7">
    <source>
        <dbReference type="ARBA" id="ARBA00023163"/>
    </source>
</evidence>
<feature type="domain" description="MID" evidence="14">
    <location>
        <begin position="579"/>
        <end position="755"/>
    </location>
</feature>
<dbReference type="STRING" id="692275.N1QJ49"/>
<evidence type="ECO:0000256" key="2">
    <source>
        <dbReference type="ARBA" id="ARBA00009354"/>
    </source>
</evidence>